<protein>
    <submittedName>
        <fullName evidence="2">Acetate kinase</fullName>
    </submittedName>
</protein>
<accession>A0A2K3QDX4</accession>
<proteinExistence type="predicted"/>
<dbReference type="AlphaFoldDB" id="A0A2K3QDX4"/>
<dbReference type="EMBL" id="NRSZ01000681">
    <property type="protein sequence ID" value="PNY25729.1"/>
    <property type="molecule type" value="Genomic_DNA"/>
</dbReference>
<feature type="region of interest" description="Disordered" evidence="1">
    <location>
        <begin position="378"/>
        <end position="418"/>
    </location>
</feature>
<feature type="compositionally biased region" description="Polar residues" evidence="1">
    <location>
        <begin position="384"/>
        <end position="397"/>
    </location>
</feature>
<sequence>MAAASSSSGSSFTSSSLGRPPTYGRSYHSPVDSAWTPTSGISSVSAPSTGSAAPLASSLRPLDLGPPGYRATITLFQDTPDERTVYLGPWEVVGSEQRRVLWQCSYRNELLEHYLPSDVPSDIHPHTLHSRHRQYHDPSDMERYLTFTEPHRIRYTTDEGVCIHDQYIPVRYEFTTIEASVQFQGDLRRRDMINYFDVDVAWTNVHGRTDGFGNVKGIGAIQRLKMWRDRYTTFHSVSVLANKTDGQYHEYDVHIFEGELRGRDDRAKQLRLNVAGRRGSAPAEDPQRRHLFAQRLRPRVRSTGQAGHEPPSPWQTPVDIRYLSLQFSSRQGKFAPDMKNRGSEAWQLTAEADHRRFLEAWLYAHSSDREFRGVPFPPNHFELPSSQMLPGQASEPTSPKLHRGLDTVPEPDDQDGGG</sequence>
<keyword evidence="2" id="KW-0418">Kinase</keyword>
<dbReference type="GO" id="GO:0016301">
    <property type="term" value="F:kinase activity"/>
    <property type="evidence" value="ECO:0007669"/>
    <property type="project" value="UniProtKB-KW"/>
</dbReference>
<reference evidence="2 3" key="1">
    <citation type="submission" date="2017-08" db="EMBL/GenBank/DDBJ databases">
        <title>Harnessing the power of phylogenomics to disentangle the directionality and signatures of interkingdom host jumping in the parasitic fungal genus Tolypocladium.</title>
        <authorList>
            <person name="Quandt C.A."/>
            <person name="Patterson W."/>
            <person name="Spatafora J.W."/>
        </authorList>
    </citation>
    <scope>NUCLEOTIDE SEQUENCE [LARGE SCALE GENOMIC DNA]</scope>
    <source>
        <strain evidence="2 3">CBS 113982</strain>
    </source>
</reference>
<gene>
    <name evidence="2" type="ORF">TCAP_04334</name>
</gene>
<dbReference type="Proteomes" id="UP000236621">
    <property type="component" value="Unassembled WGS sequence"/>
</dbReference>
<organism evidence="2 3">
    <name type="scientific">Tolypocladium capitatum</name>
    <dbReference type="NCBI Taxonomy" id="45235"/>
    <lineage>
        <taxon>Eukaryota</taxon>
        <taxon>Fungi</taxon>
        <taxon>Dikarya</taxon>
        <taxon>Ascomycota</taxon>
        <taxon>Pezizomycotina</taxon>
        <taxon>Sordariomycetes</taxon>
        <taxon>Hypocreomycetidae</taxon>
        <taxon>Hypocreales</taxon>
        <taxon>Ophiocordycipitaceae</taxon>
        <taxon>Tolypocladium</taxon>
    </lineage>
</organism>
<dbReference type="OrthoDB" id="4583914at2759"/>
<feature type="compositionally biased region" description="Acidic residues" evidence="1">
    <location>
        <begin position="409"/>
        <end position="418"/>
    </location>
</feature>
<name>A0A2K3QDX4_9HYPO</name>
<feature type="compositionally biased region" description="Low complexity" evidence="1">
    <location>
        <begin position="1"/>
        <end position="16"/>
    </location>
</feature>
<feature type="region of interest" description="Disordered" evidence="1">
    <location>
        <begin position="1"/>
        <end position="61"/>
    </location>
</feature>
<evidence type="ECO:0000256" key="1">
    <source>
        <dbReference type="SAM" id="MobiDB-lite"/>
    </source>
</evidence>
<feature type="compositionally biased region" description="Polar residues" evidence="1">
    <location>
        <begin position="35"/>
        <end position="51"/>
    </location>
</feature>
<keyword evidence="2" id="KW-0808">Transferase</keyword>
<comment type="caution">
    <text evidence="2">The sequence shown here is derived from an EMBL/GenBank/DDBJ whole genome shotgun (WGS) entry which is preliminary data.</text>
</comment>
<keyword evidence="3" id="KW-1185">Reference proteome</keyword>
<evidence type="ECO:0000313" key="2">
    <source>
        <dbReference type="EMBL" id="PNY25729.1"/>
    </source>
</evidence>
<evidence type="ECO:0000313" key="3">
    <source>
        <dbReference type="Proteomes" id="UP000236621"/>
    </source>
</evidence>